<evidence type="ECO:0000313" key="2">
    <source>
        <dbReference type="EMBL" id="MFC1410390.1"/>
    </source>
</evidence>
<dbReference type="Proteomes" id="UP001592582">
    <property type="component" value="Unassembled WGS sequence"/>
</dbReference>
<keyword evidence="1" id="KW-0812">Transmembrane</keyword>
<proteinExistence type="predicted"/>
<name>A0ABV6V9K1_9ACTN</name>
<evidence type="ECO:0000313" key="3">
    <source>
        <dbReference type="Proteomes" id="UP001592582"/>
    </source>
</evidence>
<feature type="transmembrane region" description="Helical" evidence="1">
    <location>
        <begin position="49"/>
        <end position="70"/>
    </location>
</feature>
<gene>
    <name evidence="2" type="ORF">ACEZDG_14060</name>
</gene>
<sequence length="149" mass="14243">MSTTALAPAGIHSGQILGSLGASGAALAVTVILVLGVRARHRIKFNQHQAAFVGLVAGTLYATAVGIWSAPASLSGGLTDAVRSGIGGNVGAGAVAVCITAIIYGAKLKPGVAALLGICAATVYAAAGGIWGLASAALASALVQVLGAV</sequence>
<organism evidence="2 3">
    <name type="scientific">Streptacidiphilus alkalitolerans</name>
    <dbReference type="NCBI Taxonomy" id="3342712"/>
    <lineage>
        <taxon>Bacteria</taxon>
        <taxon>Bacillati</taxon>
        <taxon>Actinomycetota</taxon>
        <taxon>Actinomycetes</taxon>
        <taxon>Kitasatosporales</taxon>
        <taxon>Streptomycetaceae</taxon>
        <taxon>Streptacidiphilus</taxon>
    </lineage>
</organism>
<comment type="caution">
    <text evidence="2">The sequence shown here is derived from an EMBL/GenBank/DDBJ whole genome shotgun (WGS) entry which is preliminary data.</text>
</comment>
<keyword evidence="1" id="KW-0472">Membrane</keyword>
<feature type="transmembrane region" description="Helical" evidence="1">
    <location>
        <begin position="16"/>
        <end position="37"/>
    </location>
</feature>
<protein>
    <submittedName>
        <fullName evidence="2">Uncharacterized protein</fullName>
    </submittedName>
</protein>
<feature type="transmembrane region" description="Helical" evidence="1">
    <location>
        <begin position="113"/>
        <end position="146"/>
    </location>
</feature>
<accession>A0ABV6V9K1</accession>
<keyword evidence="3" id="KW-1185">Reference proteome</keyword>
<feature type="transmembrane region" description="Helical" evidence="1">
    <location>
        <begin position="90"/>
        <end position="106"/>
    </location>
</feature>
<evidence type="ECO:0000256" key="1">
    <source>
        <dbReference type="SAM" id="Phobius"/>
    </source>
</evidence>
<reference evidence="2 3" key="1">
    <citation type="submission" date="2024-09" db="EMBL/GenBank/DDBJ databases">
        <authorList>
            <person name="Lee S.D."/>
        </authorList>
    </citation>
    <scope>NUCLEOTIDE SEQUENCE [LARGE SCALE GENOMIC DNA]</scope>
    <source>
        <strain evidence="2 3">N1-1</strain>
    </source>
</reference>
<dbReference type="EMBL" id="JBHEZX010000005">
    <property type="protein sequence ID" value="MFC1410390.1"/>
    <property type="molecule type" value="Genomic_DNA"/>
</dbReference>
<keyword evidence="1" id="KW-1133">Transmembrane helix</keyword>
<dbReference type="RefSeq" id="WP_380507945.1">
    <property type="nucleotide sequence ID" value="NZ_JBHEZX010000005.1"/>
</dbReference>